<organism evidence="1 2">
    <name type="scientific">Gossypium schwendimanii</name>
    <name type="common">Cotton</name>
    <dbReference type="NCBI Taxonomy" id="34291"/>
    <lineage>
        <taxon>Eukaryota</taxon>
        <taxon>Viridiplantae</taxon>
        <taxon>Streptophyta</taxon>
        <taxon>Embryophyta</taxon>
        <taxon>Tracheophyta</taxon>
        <taxon>Spermatophyta</taxon>
        <taxon>Magnoliopsida</taxon>
        <taxon>eudicotyledons</taxon>
        <taxon>Gunneridae</taxon>
        <taxon>Pentapetalae</taxon>
        <taxon>rosids</taxon>
        <taxon>malvids</taxon>
        <taxon>Malvales</taxon>
        <taxon>Malvaceae</taxon>
        <taxon>Malvoideae</taxon>
        <taxon>Gossypium</taxon>
    </lineage>
</organism>
<gene>
    <name evidence="1" type="ORF">Goshw_001262</name>
</gene>
<proteinExistence type="predicted"/>
<dbReference type="EMBL" id="JABFAF010277843">
    <property type="protein sequence ID" value="MBA0880610.1"/>
    <property type="molecule type" value="Genomic_DNA"/>
</dbReference>
<evidence type="ECO:0000313" key="1">
    <source>
        <dbReference type="EMBL" id="MBA0880610.1"/>
    </source>
</evidence>
<reference evidence="1 2" key="1">
    <citation type="journal article" date="2019" name="Genome Biol. Evol.">
        <title>Insights into the evolution of the New World diploid cottons (Gossypium, subgenus Houzingenia) based on genome sequencing.</title>
        <authorList>
            <person name="Grover C.E."/>
            <person name="Arick M.A. 2nd"/>
            <person name="Thrash A."/>
            <person name="Conover J.L."/>
            <person name="Sanders W.S."/>
            <person name="Peterson D.G."/>
            <person name="Frelichowski J.E."/>
            <person name="Scheffler J.A."/>
            <person name="Scheffler B.E."/>
            <person name="Wendel J.F."/>
        </authorList>
    </citation>
    <scope>NUCLEOTIDE SEQUENCE [LARGE SCALE GENOMIC DNA]</scope>
    <source>
        <strain evidence="1">1</strain>
        <tissue evidence="1">Leaf</tissue>
    </source>
</reference>
<sequence length="58" mass="6585">MWTISCGGWKTTFVPKASWMMQLRETLLQYFLLTLRFYGGEAGPQIKGKVRLGQGKSS</sequence>
<dbReference type="AlphaFoldDB" id="A0A7J9NBK5"/>
<name>A0A7J9NBK5_GOSSC</name>
<dbReference type="OrthoDB" id="10352615at2759"/>
<keyword evidence="2" id="KW-1185">Reference proteome</keyword>
<protein>
    <submittedName>
        <fullName evidence="1">Uncharacterized protein</fullName>
    </submittedName>
</protein>
<feature type="non-terminal residue" evidence="1">
    <location>
        <position position="58"/>
    </location>
</feature>
<comment type="caution">
    <text evidence="1">The sequence shown here is derived from an EMBL/GenBank/DDBJ whole genome shotgun (WGS) entry which is preliminary data.</text>
</comment>
<dbReference type="Proteomes" id="UP000593576">
    <property type="component" value="Unassembled WGS sequence"/>
</dbReference>
<accession>A0A7J9NBK5</accession>
<evidence type="ECO:0000313" key="2">
    <source>
        <dbReference type="Proteomes" id="UP000593576"/>
    </source>
</evidence>